<dbReference type="PANTHER" id="PTHR24216:SF65">
    <property type="entry name" value="PAXILLIN-LIKE PROTEIN 1"/>
    <property type="match status" value="1"/>
</dbReference>
<proteinExistence type="predicted"/>
<feature type="region of interest" description="Disordered" evidence="1">
    <location>
        <begin position="224"/>
        <end position="367"/>
    </location>
</feature>
<dbReference type="InterPro" id="IPR036887">
    <property type="entry name" value="HTH_APSES_sf"/>
</dbReference>
<keyword evidence="4" id="KW-1185">Reference proteome</keyword>
<evidence type="ECO:0000259" key="2">
    <source>
        <dbReference type="Pfam" id="PF25318"/>
    </source>
</evidence>
<dbReference type="EMBL" id="JAACJP010000002">
    <property type="protein sequence ID" value="KAF5387113.1"/>
    <property type="molecule type" value="Genomic_DNA"/>
</dbReference>
<feature type="region of interest" description="Disordered" evidence="1">
    <location>
        <begin position="567"/>
        <end position="649"/>
    </location>
</feature>
<dbReference type="SUPFAM" id="SSF54616">
    <property type="entry name" value="DNA-binding domain of Mlu1-box binding protein MBP1"/>
    <property type="match status" value="1"/>
</dbReference>
<dbReference type="Gene3D" id="3.10.260.10">
    <property type="entry name" value="Transcription regulator HTH, APSES-type DNA-binding domain"/>
    <property type="match status" value="1"/>
</dbReference>
<dbReference type="PANTHER" id="PTHR24216">
    <property type="entry name" value="PAXILLIN-RELATED"/>
    <property type="match status" value="1"/>
</dbReference>
<sequence length="986" mass="107272">MDQPQHSSSPLSLPDPRINHSYGTRIRQNILIKPSLRLRQSPDPQPQQQRKPKPAHPLKSAPPPSSQHSFPQFPPPGIVLHPDDATSKVFLAIGRSFLSVDNRAMTIKDLAEMTVTFGLVCQNVSAASQAITTYIRTHMQRCEVQQDQPLLLRHTLSGTASDDDLLPALHSRSGGAHCNIHPENRVTNFRRGTMVWYMSRTTGAPCPFTRAGIRLCDYGEDGKAGNLTSSKEKKRQRERERQAEQCGSKRKRPLRGCTARGTESDIDEEQPPPKVKLTLRLKPLHCRSTSTSTSMTTDHSSSTSNRTIDMSKDSDSDSESSDDDSMSVDSSSSEVDEAPSPPQPSVEEQPWSLPPYPRKSISIPCYTPCNDAPYPHVPWSSADVDPYRRSPSVPYSIGSLPPDSEDEDDDYHITMTGARRHSTAPRSSVDDPDGWDADLDSEGDGDIGESPGPRSPSAPVMLPEVSVKEEPTDVQGIVAAWDDFDDSLAGAKVAEVIAQAAASVLVNETANIKTESFDNWSWESGYTDPTQRWSLGAEGELTARVKQEDIDLDSSFYPPSLHIDFGLSSPQSPLSQLPGLSYSDSPSPEGSREPTEWNDDQFATLRPRTKIQPNYFNGPSPPPTSFSLPLTPQREPSGPSRPELVLAPTPTTSHSLASLIRSMSMNSPTAVAPSSLLALPSCISPHETRGNPSDVVVVHTCHPCTPAISATQIEGISVYQTMLGSFQLLRRIDTDFVNLSPIVAYSGAPWPVLSTIPKATSVTKGSPVVSGTWVPLSAAQAYVRDHQRLQNGPLKTFLSDNLFERFPSALQDFHHSSKQGRMLGHFGPHFGSTLQATQLCGSAETQTLGKAWESREESAPPSGAFTLSMALSSPDRSAEEADLPLSATEQEIFHALCDIPDWDKENSPPSSPMLVEQKIVIAVPGGAQSLDAESSTKQGQALVPPAPDSERADRPLRRSKRVADAIAAQTQTRTRSRRGGSRNSLS</sequence>
<evidence type="ECO:0000313" key="3">
    <source>
        <dbReference type="EMBL" id="KAF5387113.1"/>
    </source>
</evidence>
<organism evidence="3 4">
    <name type="scientific">Tricholomella constricta</name>
    <dbReference type="NCBI Taxonomy" id="117010"/>
    <lineage>
        <taxon>Eukaryota</taxon>
        <taxon>Fungi</taxon>
        <taxon>Dikarya</taxon>
        <taxon>Basidiomycota</taxon>
        <taxon>Agaricomycotina</taxon>
        <taxon>Agaricomycetes</taxon>
        <taxon>Agaricomycetidae</taxon>
        <taxon>Agaricales</taxon>
        <taxon>Tricholomatineae</taxon>
        <taxon>Lyophyllaceae</taxon>
        <taxon>Tricholomella</taxon>
    </lineage>
</organism>
<feature type="compositionally biased region" description="Low complexity" evidence="1">
    <location>
        <begin position="567"/>
        <end position="581"/>
    </location>
</feature>
<evidence type="ECO:0000256" key="1">
    <source>
        <dbReference type="SAM" id="MobiDB-lite"/>
    </source>
</evidence>
<feature type="compositionally biased region" description="Acidic residues" evidence="1">
    <location>
        <begin position="316"/>
        <end position="326"/>
    </location>
</feature>
<feature type="compositionally biased region" description="Low complexity" evidence="1">
    <location>
        <begin position="1"/>
        <end position="16"/>
    </location>
</feature>
<feature type="compositionally biased region" description="Low complexity" evidence="1">
    <location>
        <begin position="39"/>
        <end position="49"/>
    </location>
</feature>
<dbReference type="AlphaFoldDB" id="A0A8H5MAR1"/>
<dbReference type="GO" id="GO:0003677">
    <property type="term" value="F:DNA binding"/>
    <property type="evidence" value="ECO:0007669"/>
    <property type="project" value="InterPro"/>
</dbReference>
<evidence type="ECO:0000313" key="4">
    <source>
        <dbReference type="Proteomes" id="UP000565441"/>
    </source>
</evidence>
<feature type="region of interest" description="Disordered" evidence="1">
    <location>
        <begin position="928"/>
        <end position="986"/>
    </location>
</feature>
<feature type="region of interest" description="Disordered" evidence="1">
    <location>
        <begin position="1"/>
        <end position="78"/>
    </location>
</feature>
<accession>A0A8H5MAR1</accession>
<feature type="region of interest" description="Disordered" evidence="1">
    <location>
        <begin position="390"/>
        <end position="460"/>
    </location>
</feature>
<gene>
    <name evidence="3" type="ORF">D9615_001865</name>
</gene>
<dbReference type="InterPro" id="IPR057511">
    <property type="entry name" value="WH_GDS1"/>
</dbReference>
<comment type="caution">
    <text evidence="3">The sequence shown here is derived from an EMBL/GenBank/DDBJ whole genome shotgun (WGS) entry which is preliminary data.</text>
</comment>
<dbReference type="OrthoDB" id="5597783at2759"/>
<dbReference type="Proteomes" id="UP000565441">
    <property type="component" value="Unassembled WGS sequence"/>
</dbReference>
<dbReference type="Pfam" id="PF25318">
    <property type="entry name" value="WHD_GDS1"/>
    <property type="match status" value="1"/>
</dbReference>
<reference evidence="3 4" key="1">
    <citation type="journal article" date="2020" name="ISME J.">
        <title>Uncovering the hidden diversity of litter-decomposition mechanisms in mushroom-forming fungi.</title>
        <authorList>
            <person name="Floudas D."/>
            <person name="Bentzer J."/>
            <person name="Ahren D."/>
            <person name="Johansson T."/>
            <person name="Persson P."/>
            <person name="Tunlid A."/>
        </authorList>
    </citation>
    <scope>NUCLEOTIDE SEQUENCE [LARGE SCALE GENOMIC DNA]</scope>
    <source>
        <strain evidence="3 4">CBS 661.87</strain>
    </source>
</reference>
<protein>
    <recommendedName>
        <fullName evidence="2">GDS1 winged helix domain-containing protein</fullName>
    </recommendedName>
</protein>
<name>A0A8H5MAR1_9AGAR</name>
<feature type="compositionally biased region" description="Acidic residues" evidence="1">
    <location>
        <begin position="430"/>
        <end position="447"/>
    </location>
</feature>
<feature type="domain" description="GDS1 winged helix" evidence="2">
    <location>
        <begin position="81"/>
        <end position="155"/>
    </location>
</feature>
<feature type="compositionally biased region" description="Low complexity" evidence="1">
    <location>
        <begin position="288"/>
        <end position="304"/>
    </location>
</feature>